<keyword evidence="3" id="KW-0472">Membrane</keyword>
<reference evidence="4" key="3">
    <citation type="submission" date="2025-09" db="UniProtKB">
        <authorList>
            <consortium name="Ensembl"/>
        </authorList>
    </citation>
    <scope>IDENTIFICATION</scope>
</reference>
<dbReference type="PANTHER" id="PTHR15154:SF2">
    <property type="entry name" value="HAMARTIN"/>
    <property type="match status" value="1"/>
</dbReference>
<keyword evidence="3" id="KW-1133">Transmembrane helix</keyword>
<name>A0A7N6B0L3_ANATE</name>
<dbReference type="Pfam" id="PF04388">
    <property type="entry name" value="Hamartin"/>
    <property type="match status" value="2"/>
</dbReference>
<evidence type="ECO:0000256" key="2">
    <source>
        <dbReference type="SAM" id="MobiDB-lite"/>
    </source>
</evidence>
<dbReference type="Proteomes" id="UP000265040">
    <property type="component" value="Chromosome 22"/>
</dbReference>
<feature type="compositionally biased region" description="Basic and acidic residues" evidence="2">
    <location>
        <begin position="1143"/>
        <end position="1152"/>
    </location>
</feature>
<dbReference type="AlphaFoldDB" id="A0A7N6B0L3"/>
<evidence type="ECO:0000313" key="5">
    <source>
        <dbReference type="Proteomes" id="UP000265040"/>
    </source>
</evidence>
<keyword evidence="3" id="KW-0812">Transmembrane</keyword>
<feature type="compositionally biased region" description="Low complexity" evidence="2">
    <location>
        <begin position="1125"/>
        <end position="1138"/>
    </location>
</feature>
<feature type="compositionally biased region" description="Polar residues" evidence="2">
    <location>
        <begin position="954"/>
        <end position="963"/>
    </location>
</feature>
<evidence type="ECO:0000256" key="1">
    <source>
        <dbReference type="SAM" id="Coils"/>
    </source>
</evidence>
<feature type="region of interest" description="Disordered" evidence="2">
    <location>
        <begin position="298"/>
        <end position="408"/>
    </location>
</feature>
<feature type="region of interest" description="Disordered" evidence="2">
    <location>
        <begin position="1080"/>
        <end position="1152"/>
    </location>
</feature>
<dbReference type="GeneTree" id="ENSGT00390000014148"/>
<dbReference type="GO" id="GO:0032007">
    <property type="term" value="P:negative regulation of TOR signaling"/>
    <property type="evidence" value="ECO:0007669"/>
    <property type="project" value="TreeGrafter"/>
</dbReference>
<reference evidence="4" key="2">
    <citation type="submission" date="2025-08" db="UniProtKB">
        <authorList>
            <consortium name="Ensembl"/>
        </authorList>
    </citation>
    <scope>IDENTIFICATION</scope>
</reference>
<evidence type="ECO:0008006" key="6">
    <source>
        <dbReference type="Google" id="ProtNLM"/>
    </source>
</evidence>
<keyword evidence="5" id="KW-1185">Reference proteome</keyword>
<dbReference type="GO" id="GO:0033596">
    <property type="term" value="C:TSC1-TSC2 complex"/>
    <property type="evidence" value="ECO:0007669"/>
    <property type="project" value="TreeGrafter"/>
</dbReference>
<proteinExistence type="predicted"/>
<dbReference type="InterPro" id="IPR007483">
    <property type="entry name" value="Hamartin"/>
</dbReference>
<feature type="compositionally biased region" description="Polar residues" evidence="2">
    <location>
        <begin position="305"/>
        <end position="315"/>
    </location>
</feature>
<feature type="transmembrane region" description="Helical" evidence="3">
    <location>
        <begin position="127"/>
        <end position="144"/>
    </location>
</feature>
<dbReference type="GO" id="GO:0051726">
    <property type="term" value="P:regulation of cell cycle"/>
    <property type="evidence" value="ECO:0007669"/>
    <property type="project" value="TreeGrafter"/>
</dbReference>
<feature type="compositionally biased region" description="Low complexity" evidence="2">
    <location>
        <begin position="319"/>
        <end position="330"/>
    </location>
</feature>
<feature type="compositionally biased region" description="Low complexity" evidence="2">
    <location>
        <begin position="340"/>
        <end position="359"/>
    </location>
</feature>
<evidence type="ECO:0000313" key="4">
    <source>
        <dbReference type="Ensembl" id="ENSATEP00000054022.1"/>
    </source>
</evidence>
<dbReference type="Ensembl" id="ENSATET00000050713.1">
    <property type="protein sequence ID" value="ENSATEP00000054022.1"/>
    <property type="gene ID" value="ENSATEG00000002524.3"/>
</dbReference>
<sequence length="1152" mass="128425">MAREQPNVGDLLPLLETSDLHQLEEIRGLINEQLSTERGSMLLNGVVDYFLETNSAQAMHILSSVREPHDKHLLDKMNECMTKQACRLPTLTLLGHVVRKQPSWIHKIARYPLLLSLLKCLKTDADVVVLITGVLVLITLLPMIPQAGKQHLWEYFDIFGRLASWNLKNPGHVSEVYLIHLHASVYSLFHRLYGMYPCNFVSYLRSHYSMKENMETFEEVVKPMLEHVRIHPELVTGTKDHELDPTRWKKYEIHDIVIECAKVSLDPKEASCEEGYATMPENFYPQIHLRPQDCTSSPYADLHSSYGQQTSNTCETEYRSSSSTPFSTPRQPLPPPLSLPPFSGTQSSYRSPQTSSPSSLCGMATPPSSRGMSPNLELSHSASHLPTGGKGTPASSTPATSSPPPTLSDDFPIISLPASTVQSSPPRKVYTLRCCDPHLSLSDAGTAENMSMTLTELSVFMKKQELELQLRTEKEREEAAITEELLKLTEEKQELSALRGFDSPFYRTTETLTGSQAQDKTLSCMQPGAHSLDPSAPDDEVGKFGMFSPSPCSKTPAPVPYESFFDLALPRAASLFVGQKTLEAVRKADGEEEGVVAASPLEVLDRLVQQGSDAHDKVLKKLPLPSKSADWTHFGGSAPLDELHTLRSQLLLLHNQLLYERYKREQHAVRNRRLLRRIINATALEEQNNAMKDQLNLQSVDILSLRESLQVEQQRYRQLWDDRETVVTRLHSQIRQLQQSRDDYYTKNQELQIKLQECQKRMDELEAELQRANNKVCHTGHLLNQMTIKLSNSESTQQQMSFLNKQLLLLGEAHKLSMQELHHAGADNTKEAQMLQVSYRKEVETLRQSLLVQGQKLEAAQQRVTELETHLSKKEHLIAEQKKFLEDVKCQAKAELQASDSRYQAQRRIAQLLQTELLQLYSRVEMEAPASAVVSSLPPGGRVDSRPPHDSPRGNGSTLSPVQTKASTSSKSTANSINGSQDLAPPLLVEPSLSCPHANPLAPLPPSDAPLTVGSYPSAKSFLGMRARELFRNKSESQCDEEQPLPHLAGLAHVLKTELCVEPPCTGYMVPVDLAPSPIPTPSPAPAATPASLTVRTKEPPSEPKQRASSQESPHRKAGAGLGAGRAQKGAGRPRQQQLKIMDYNETHHEHS</sequence>
<feature type="compositionally biased region" description="Low complexity" evidence="2">
    <location>
        <begin position="964"/>
        <end position="974"/>
    </location>
</feature>
<feature type="coiled-coil region" evidence="1">
    <location>
        <begin position="463"/>
        <end position="498"/>
    </location>
</feature>
<organism evidence="4 5">
    <name type="scientific">Anabas testudineus</name>
    <name type="common">Climbing perch</name>
    <name type="synonym">Anthias testudineus</name>
    <dbReference type="NCBI Taxonomy" id="64144"/>
    <lineage>
        <taxon>Eukaryota</taxon>
        <taxon>Metazoa</taxon>
        <taxon>Chordata</taxon>
        <taxon>Craniata</taxon>
        <taxon>Vertebrata</taxon>
        <taxon>Euteleostomi</taxon>
        <taxon>Actinopterygii</taxon>
        <taxon>Neopterygii</taxon>
        <taxon>Teleostei</taxon>
        <taxon>Neoteleostei</taxon>
        <taxon>Acanthomorphata</taxon>
        <taxon>Anabantaria</taxon>
        <taxon>Anabantiformes</taxon>
        <taxon>Anabantoidei</taxon>
        <taxon>Anabantidae</taxon>
        <taxon>Anabas</taxon>
    </lineage>
</organism>
<reference evidence="4" key="1">
    <citation type="submission" date="2021-04" db="EMBL/GenBank/DDBJ databases">
        <authorList>
            <consortium name="Wellcome Sanger Institute Data Sharing"/>
        </authorList>
    </citation>
    <scope>NUCLEOTIDE SEQUENCE [LARGE SCALE GENOMIC DNA]</scope>
</reference>
<feature type="compositionally biased region" description="Basic and acidic residues" evidence="2">
    <location>
        <begin position="1096"/>
        <end position="1106"/>
    </location>
</feature>
<dbReference type="PANTHER" id="PTHR15154">
    <property type="entry name" value="HAMARTIN"/>
    <property type="match status" value="1"/>
</dbReference>
<feature type="compositionally biased region" description="Basic and acidic residues" evidence="2">
    <location>
        <begin position="943"/>
        <end position="952"/>
    </location>
</feature>
<feature type="compositionally biased region" description="Polar residues" evidence="2">
    <location>
        <begin position="366"/>
        <end position="384"/>
    </location>
</feature>
<accession>A0A7N6B0L3</accession>
<feature type="region of interest" description="Disordered" evidence="2">
    <location>
        <begin position="932"/>
        <end position="991"/>
    </location>
</feature>
<evidence type="ECO:0000256" key="3">
    <source>
        <dbReference type="SAM" id="Phobius"/>
    </source>
</evidence>
<keyword evidence="1" id="KW-0175">Coiled coil</keyword>
<protein>
    <recommendedName>
        <fullName evidence="6">TSC complex subunit 1b</fullName>
    </recommendedName>
</protein>
<dbReference type="GO" id="GO:0008285">
    <property type="term" value="P:negative regulation of cell population proliferation"/>
    <property type="evidence" value="ECO:0007669"/>
    <property type="project" value="TreeGrafter"/>
</dbReference>
<feature type="coiled-coil region" evidence="1">
    <location>
        <begin position="734"/>
        <end position="775"/>
    </location>
</feature>